<keyword evidence="8 10" id="KW-0472">Membrane</keyword>
<evidence type="ECO:0000256" key="5">
    <source>
        <dbReference type="ARBA" id="ARBA00022741"/>
    </source>
</evidence>
<dbReference type="Proteomes" id="UP000000768">
    <property type="component" value="Chromosome 7"/>
</dbReference>
<feature type="transmembrane region" description="Helical" evidence="10">
    <location>
        <begin position="512"/>
        <end position="533"/>
    </location>
</feature>
<dbReference type="Pfam" id="PF00005">
    <property type="entry name" value="ABC_tran"/>
    <property type="match status" value="1"/>
</dbReference>
<evidence type="ECO:0000256" key="1">
    <source>
        <dbReference type="ARBA" id="ARBA00004141"/>
    </source>
</evidence>
<evidence type="ECO:0000313" key="12">
    <source>
        <dbReference type="EMBL" id="OQU80389.1"/>
    </source>
</evidence>
<dbReference type="GO" id="GO:0005524">
    <property type="term" value="F:ATP binding"/>
    <property type="evidence" value="ECO:0007669"/>
    <property type="project" value="UniProtKB-KW"/>
</dbReference>
<sequence length="1070" mass="119925">MPLPFSIVLWRSCSDRIRPGRCCLPAFRHLLYIQERGGVMQNMNAAVAEMATDDAGGRARFWTQMHALFLKNLSFQRRNARANATIAAFPVLVCVLLFGMQSVLDMEMGKPQFRCGCACVRCEPGTGACADTECGIQYSTPTQAPTCAVPRPQRWPALVQVPDAQAHQLWCQASGSWPDCPVTVLLTGGNRQLSQGLGMGMFPILTPGVTAVNSSNFFDDLSTAVPLGSSTPPAHVLNVEPAFAPNETLYVLQPQCLWNSGTVSATYNELPLQYYVECVQAQPLWCDNSSVINQQLFSGYKGANKWGRSNEILAGYDFLDTSMTSLQVYISYNSTFSWDDGDDDNGDDGSMTVLRVPRLVNMASTAYLKLLLGADAKMDLDYLKEMPKPETKMTMDLTPLLDPLFFTWVVQLLLPVTVTLLVYEKEHKLRLMMKMHGLKNAPYWLITYAYFLCLSTAYITLLMIFGSLLGLDIFRLNNYGVQFIFYFTYINLQIALAFLFASFFSSTKTASVISYIYVFGSGLLADSLFVYYIQDTTFPYKWLVTMELFPAFSLYRGIYDLAGYAYAGRYLGNPGMQWTDLNDLLNGIKDVLVLMSAEWIFLIPVAFLLDHWPVWQWNPLSLYRLLSTKRSQLSGTLNEVNSKSTRVSIDMAKPDVFLERKVVERLLKKKMGKRGMVICDNLKKLYPGKNGNPDKVAVRGLSLALPRGQCFGMLGPSGSGKTSFISMMIGLQMPSYGTAYIDGMDLRKDMDEIYANIGVCPQHDLLWETLTGREHLMFYGRMKNLTGVALTKAVEESLKSVNLFHSGFGDKSASTYSGGMKRRLSAAIALIGNPKVVYMDELSTGLDPASRRYLWNAVKQAKKNCTIILTTHSMEEADELCDRVGIFVDGDFHCLGTPIELKARYGGTWILTIMTEPKHEGEVQELVNQLSPGASRIYSLSGTQKFTLPRREVGLDGVFRVVDMARRAFPVLGWGVAGATLEDVFIRVVKDAQISEEITLWEQLIAEQKSSAALVEQVDELKRKTEKTEREFEEFKKQQEEEYNKLREDIMRFSSSFVKSQSSTRVGLMQ</sequence>
<evidence type="ECO:0000256" key="9">
    <source>
        <dbReference type="SAM" id="Coils"/>
    </source>
</evidence>
<name>A0A1Z5R9Z1_SORBI</name>
<keyword evidence="6" id="KW-0067">ATP-binding</keyword>
<dbReference type="GO" id="GO:0042626">
    <property type="term" value="F:ATPase-coupled transmembrane transporter activity"/>
    <property type="evidence" value="ECO:0000318"/>
    <property type="project" value="GO_Central"/>
</dbReference>
<keyword evidence="13" id="KW-1185">Reference proteome</keyword>
<feature type="transmembrane region" description="Helical" evidence="10">
    <location>
        <begin position="84"/>
        <end position="104"/>
    </location>
</feature>
<dbReference type="FunFam" id="3.40.50.300:FF:000665">
    <property type="entry name" value="ABC transporter A family member 2"/>
    <property type="match status" value="1"/>
</dbReference>
<proteinExistence type="inferred from homology"/>
<evidence type="ECO:0000256" key="6">
    <source>
        <dbReference type="ARBA" id="ARBA00022840"/>
    </source>
</evidence>
<dbReference type="EMBL" id="CM000766">
    <property type="protein sequence ID" value="OQU80389.1"/>
    <property type="molecule type" value="Genomic_DNA"/>
</dbReference>
<dbReference type="PANTHER" id="PTHR19229">
    <property type="entry name" value="ATP-BINDING CASSETTE TRANSPORTER SUBFAMILY A ABCA"/>
    <property type="match status" value="1"/>
</dbReference>
<dbReference type="InterPro" id="IPR003439">
    <property type="entry name" value="ABC_transporter-like_ATP-bd"/>
</dbReference>
<dbReference type="GO" id="GO:0006869">
    <property type="term" value="P:lipid transport"/>
    <property type="evidence" value="ECO:0000318"/>
    <property type="project" value="GO_Central"/>
</dbReference>
<dbReference type="eggNOG" id="KOG0059">
    <property type="taxonomic scope" value="Eukaryota"/>
</dbReference>
<dbReference type="InterPro" id="IPR003593">
    <property type="entry name" value="AAA+_ATPase"/>
</dbReference>
<dbReference type="InterPro" id="IPR027417">
    <property type="entry name" value="P-loop_NTPase"/>
</dbReference>
<dbReference type="GO" id="GO:0005319">
    <property type="term" value="F:lipid transporter activity"/>
    <property type="evidence" value="ECO:0000318"/>
    <property type="project" value="GO_Central"/>
</dbReference>
<dbReference type="Gramene" id="OQU80389">
    <property type="protein sequence ID" value="OQU80389"/>
    <property type="gene ID" value="SORBI_3007G120100"/>
</dbReference>
<dbReference type="Pfam" id="PF24526">
    <property type="entry name" value="ABCA12_C"/>
    <property type="match status" value="1"/>
</dbReference>
<protein>
    <recommendedName>
        <fullName evidence="11">ABC transporter domain-containing protein</fullName>
    </recommendedName>
</protein>
<reference evidence="12 13" key="1">
    <citation type="journal article" date="2009" name="Nature">
        <title>The Sorghum bicolor genome and the diversification of grasses.</title>
        <authorList>
            <person name="Paterson A.H."/>
            <person name="Bowers J.E."/>
            <person name="Bruggmann R."/>
            <person name="Dubchak I."/>
            <person name="Grimwood J."/>
            <person name="Gundlach H."/>
            <person name="Haberer G."/>
            <person name="Hellsten U."/>
            <person name="Mitros T."/>
            <person name="Poliakov A."/>
            <person name="Schmutz J."/>
            <person name="Spannagl M."/>
            <person name="Tang H."/>
            <person name="Wang X."/>
            <person name="Wicker T."/>
            <person name="Bharti A.K."/>
            <person name="Chapman J."/>
            <person name="Feltus F.A."/>
            <person name="Gowik U."/>
            <person name="Grigoriev I.V."/>
            <person name="Lyons E."/>
            <person name="Maher C.A."/>
            <person name="Martis M."/>
            <person name="Narechania A."/>
            <person name="Otillar R.P."/>
            <person name="Penning B.W."/>
            <person name="Salamov A.A."/>
            <person name="Wang Y."/>
            <person name="Zhang L."/>
            <person name="Carpita N.C."/>
            <person name="Freeling M."/>
            <person name="Gingle A.R."/>
            <person name="Hash C.T."/>
            <person name="Keller B."/>
            <person name="Klein P."/>
            <person name="Kresovich S."/>
            <person name="McCann M.C."/>
            <person name="Ming R."/>
            <person name="Peterson D.G."/>
            <person name="Mehboob-ur-Rahman"/>
            <person name="Ware D."/>
            <person name="Westhoff P."/>
            <person name="Mayer K.F."/>
            <person name="Messing J."/>
            <person name="Rokhsar D.S."/>
        </authorList>
    </citation>
    <scope>NUCLEOTIDE SEQUENCE [LARGE SCALE GENOMIC DNA]</scope>
    <source>
        <strain evidence="13">cv. BTx623</strain>
    </source>
</reference>
<evidence type="ECO:0000256" key="3">
    <source>
        <dbReference type="ARBA" id="ARBA00022448"/>
    </source>
</evidence>
<keyword evidence="4 10" id="KW-0812">Transmembrane</keyword>
<dbReference type="InParanoid" id="A0A1Z5R9Z1"/>
<keyword evidence="3" id="KW-0813">Transport</keyword>
<evidence type="ECO:0000256" key="8">
    <source>
        <dbReference type="ARBA" id="ARBA00023136"/>
    </source>
</evidence>
<dbReference type="CDD" id="cd03263">
    <property type="entry name" value="ABC_subfamily_A"/>
    <property type="match status" value="1"/>
</dbReference>
<dbReference type="SMART" id="SM00382">
    <property type="entry name" value="AAA"/>
    <property type="match status" value="1"/>
</dbReference>
<dbReference type="Gene3D" id="3.40.50.300">
    <property type="entry name" value="P-loop containing nucleotide triphosphate hydrolases"/>
    <property type="match status" value="1"/>
</dbReference>
<evidence type="ECO:0000256" key="2">
    <source>
        <dbReference type="ARBA" id="ARBA00008526"/>
    </source>
</evidence>
<dbReference type="InterPro" id="IPR026082">
    <property type="entry name" value="ABCA"/>
</dbReference>
<dbReference type="GO" id="GO:0016887">
    <property type="term" value="F:ATP hydrolysis activity"/>
    <property type="evidence" value="ECO:0007669"/>
    <property type="project" value="InterPro"/>
</dbReference>
<dbReference type="PANTHER" id="PTHR19229:SF141">
    <property type="entry name" value="OS08G0398350 PROTEIN"/>
    <property type="match status" value="1"/>
</dbReference>
<keyword evidence="5" id="KW-0547">Nucleotide-binding</keyword>
<feature type="transmembrane region" description="Helical" evidence="10">
    <location>
        <begin position="443"/>
        <end position="471"/>
    </location>
</feature>
<organism evidence="12 13">
    <name type="scientific">Sorghum bicolor</name>
    <name type="common">Sorghum</name>
    <name type="synonym">Sorghum vulgare</name>
    <dbReference type="NCBI Taxonomy" id="4558"/>
    <lineage>
        <taxon>Eukaryota</taxon>
        <taxon>Viridiplantae</taxon>
        <taxon>Streptophyta</taxon>
        <taxon>Embryophyta</taxon>
        <taxon>Tracheophyta</taxon>
        <taxon>Spermatophyta</taxon>
        <taxon>Magnoliopsida</taxon>
        <taxon>Liliopsida</taxon>
        <taxon>Poales</taxon>
        <taxon>Poaceae</taxon>
        <taxon>PACMAD clade</taxon>
        <taxon>Panicoideae</taxon>
        <taxon>Andropogonodae</taxon>
        <taxon>Andropogoneae</taxon>
        <taxon>Sorghinae</taxon>
        <taxon>Sorghum</taxon>
    </lineage>
</organism>
<keyword evidence="7 10" id="KW-1133">Transmembrane helix</keyword>
<feature type="transmembrane region" description="Helical" evidence="10">
    <location>
        <begin position="483"/>
        <end position="505"/>
    </location>
</feature>
<dbReference type="AlphaFoldDB" id="A0A1Z5R9Z1"/>
<evidence type="ECO:0000256" key="7">
    <source>
        <dbReference type="ARBA" id="ARBA00022989"/>
    </source>
</evidence>
<feature type="coiled-coil region" evidence="9">
    <location>
        <begin position="1011"/>
        <end position="1056"/>
    </location>
</feature>
<evidence type="ECO:0000256" key="4">
    <source>
        <dbReference type="ARBA" id="ARBA00022692"/>
    </source>
</evidence>
<dbReference type="PROSITE" id="PS50893">
    <property type="entry name" value="ABC_TRANSPORTER_2"/>
    <property type="match status" value="1"/>
</dbReference>
<dbReference type="SUPFAM" id="SSF52540">
    <property type="entry name" value="P-loop containing nucleoside triphosphate hydrolases"/>
    <property type="match status" value="1"/>
</dbReference>
<dbReference type="Pfam" id="PF12698">
    <property type="entry name" value="ABC2_membrane_3"/>
    <property type="match status" value="1"/>
</dbReference>
<reference evidence="13" key="2">
    <citation type="journal article" date="2018" name="Plant J.">
        <title>The Sorghum bicolor reference genome: improved assembly, gene annotations, a transcriptome atlas, and signatures of genome organization.</title>
        <authorList>
            <person name="McCormick R.F."/>
            <person name="Truong S.K."/>
            <person name="Sreedasyam A."/>
            <person name="Jenkins J."/>
            <person name="Shu S."/>
            <person name="Sims D."/>
            <person name="Kennedy M."/>
            <person name="Amirebrahimi M."/>
            <person name="Weers B.D."/>
            <person name="McKinley B."/>
            <person name="Mattison A."/>
            <person name="Morishige D.T."/>
            <person name="Grimwood J."/>
            <person name="Schmutz J."/>
            <person name="Mullet J.E."/>
        </authorList>
    </citation>
    <scope>NUCLEOTIDE SEQUENCE [LARGE SCALE GENOMIC DNA]</scope>
    <source>
        <strain evidence="13">cv. BTx623</strain>
    </source>
</reference>
<feature type="domain" description="ABC transporter" evidence="11">
    <location>
        <begin position="677"/>
        <end position="914"/>
    </location>
</feature>
<evidence type="ECO:0000259" key="11">
    <source>
        <dbReference type="PROSITE" id="PS50893"/>
    </source>
</evidence>
<comment type="subcellular location">
    <subcellularLocation>
        <location evidence="1">Membrane</location>
        <topology evidence="1">Multi-pass membrane protein</topology>
    </subcellularLocation>
</comment>
<dbReference type="GO" id="GO:0140359">
    <property type="term" value="F:ABC-type transporter activity"/>
    <property type="evidence" value="ECO:0007669"/>
    <property type="project" value="InterPro"/>
</dbReference>
<feature type="transmembrane region" description="Helical" evidence="10">
    <location>
        <begin position="405"/>
        <end position="423"/>
    </location>
</feature>
<comment type="similarity">
    <text evidence="2">Belongs to the ABC transporter superfamily. ABCA family. CPR flippase (TC 3.A.1.211) subfamily.</text>
</comment>
<evidence type="ECO:0000313" key="13">
    <source>
        <dbReference type="Proteomes" id="UP000000768"/>
    </source>
</evidence>
<keyword evidence="9" id="KW-0175">Coiled coil</keyword>
<dbReference type="OMA" id="TEPKHEG"/>
<accession>A0A1Z5R9Z1</accession>
<evidence type="ECO:0000256" key="10">
    <source>
        <dbReference type="SAM" id="Phobius"/>
    </source>
</evidence>
<gene>
    <name evidence="12" type="ORF">SORBI_3007G120100</name>
</gene>
<dbReference type="InterPro" id="IPR013525">
    <property type="entry name" value="ABC2_TM"/>
</dbReference>
<dbReference type="GO" id="GO:0016020">
    <property type="term" value="C:membrane"/>
    <property type="evidence" value="ECO:0007669"/>
    <property type="project" value="UniProtKB-SubCell"/>
</dbReference>